<dbReference type="EMBL" id="PZKG01000024">
    <property type="protein sequence ID" value="PTE22360.1"/>
    <property type="molecule type" value="Genomic_DNA"/>
</dbReference>
<evidence type="ECO:0000313" key="2">
    <source>
        <dbReference type="EMBL" id="PTE22360.1"/>
    </source>
</evidence>
<dbReference type="GO" id="GO:0008168">
    <property type="term" value="F:methyltransferase activity"/>
    <property type="evidence" value="ECO:0007669"/>
    <property type="project" value="UniProtKB-KW"/>
</dbReference>
<dbReference type="Gene3D" id="3.40.50.150">
    <property type="entry name" value="Vaccinia Virus protein VP39"/>
    <property type="match status" value="1"/>
</dbReference>
<evidence type="ECO:0000313" key="3">
    <source>
        <dbReference type="Proteomes" id="UP000241010"/>
    </source>
</evidence>
<dbReference type="GO" id="GO:0032259">
    <property type="term" value="P:methylation"/>
    <property type="evidence" value="ECO:0007669"/>
    <property type="project" value="UniProtKB-KW"/>
</dbReference>
<protein>
    <submittedName>
        <fullName evidence="2">Methyltransferase</fullName>
    </submittedName>
</protein>
<keyword evidence="2" id="KW-0489">Methyltransferase</keyword>
<dbReference type="PANTHER" id="PTHR20974:SF0">
    <property type="entry name" value="UPF0585 PROTEIN CG18661"/>
    <property type="match status" value="1"/>
</dbReference>
<organism evidence="2 3">
    <name type="scientific">Cereibacter changlensis JA139</name>
    <dbReference type="NCBI Taxonomy" id="1188249"/>
    <lineage>
        <taxon>Bacteria</taxon>
        <taxon>Pseudomonadati</taxon>
        <taxon>Pseudomonadota</taxon>
        <taxon>Alphaproteobacteria</taxon>
        <taxon>Rhodobacterales</taxon>
        <taxon>Paracoccaceae</taxon>
        <taxon>Cereibacter</taxon>
    </lineage>
</organism>
<dbReference type="Pfam" id="PF06080">
    <property type="entry name" value="DUF938"/>
    <property type="match status" value="1"/>
</dbReference>
<dbReference type="PANTHER" id="PTHR20974">
    <property type="entry name" value="UPF0585 PROTEIN CG18661"/>
    <property type="match status" value="1"/>
</dbReference>
<reference evidence="2 3" key="1">
    <citation type="submission" date="2018-03" db="EMBL/GenBank/DDBJ databases">
        <title>Cereibacter changlensis.</title>
        <authorList>
            <person name="Meyer T.E."/>
            <person name="Miller S."/>
            <person name="Lodha T."/>
            <person name="Gandham S."/>
            <person name="Chintalapati S."/>
            <person name="Chintalapati V.R."/>
        </authorList>
    </citation>
    <scope>NUCLEOTIDE SEQUENCE [LARGE SCALE GENOMIC DNA]</scope>
    <source>
        <strain evidence="2 3">JA139</strain>
    </source>
</reference>
<sequence>MSLRLPDSGAPQLPDGRRLAPSAERNAEPILALLQAEGLSGRLLELASGTGQHAARFAAALPRLDWQPSDLEPANLVSIEAWRAQAGVANLRPPVLLDAARPGWSADWQGLDAILLVNLLHLIPAPAAATVLAEAAHALAPGGKLLLYGPFLRDGRPTSEGDAAFDASLRAQDAAIGYKDLAWVTGHLAEAGLTAQVVEMPANNLMLVARSG</sequence>
<dbReference type="AlphaFoldDB" id="A0A2T4JWR8"/>
<proteinExistence type="predicted"/>
<accession>A0A2T4JWR8</accession>
<dbReference type="SUPFAM" id="SSF53335">
    <property type="entry name" value="S-adenosyl-L-methionine-dependent methyltransferases"/>
    <property type="match status" value="1"/>
</dbReference>
<dbReference type="RefSeq" id="WP_107663326.1">
    <property type="nucleotide sequence ID" value="NZ_PZKG01000024.1"/>
</dbReference>
<name>A0A2T4JWR8_9RHOB</name>
<comment type="caution">
    <text evidence="2">The sequence shown here is derived from an EMBL/GenBank/DDBJ whole genome shotgun (WGS) entry which is preliminary data.</text>
</comment>
<gene>
    <name evidence="2" type="ORF">C5F48_07715</name>
</gene>
<keyword evidence="2" id="KW-0808">Transferase</keyword>
<feature type="region of interest" description="Disordered" evidence="1">
    <location>
        <begin position="1"/>
        <end position="21"/>
    </location>
</feature>
<dbReference type="OrthoDB" id="5525831at2"/>
<dbReference type="InterPro" id="IPR010342">
    <property type="entry name" value="DUF938"/>
</dbReference>
<keyword evidence="3" id="KW-1185">Reference proteome</keyword>
<dbReference type="InterPro" id="IPR029063">
    <property type="entry name" value="SAM-dependent_MTases_sf"/>
</dbReference>
<evidence type="ECO:0000256" key="1">
    <source>
        <dbReference type="SAM" id="MobiDB-lite"/>
    </source>
</evidence>
<dbReference type="Proteomes" id="UP000241010">
    <property type="component" value="Unassembled WGS sequence"/>
</dbReference>